<dbReference type="Proteomes" id="UP000217935">
    <property type="component" value="Chromosome"/>
</dbReference>
<feature type="region of interest" description="Disordered" evidence="1">
    <location>
        <begin position="1"/>
        <end position="26"/>
    </location>
</feature>
<accession>A0A291GF85</accession>
<dbReference type="KEGG" id="ceh:CEW89_15475"/>
<dbReference type="AlphaFoldDB" id="A0A291GF85"/>
<evidence type="ECO:0000313" key="2">
    <source>
        <dbReference type="EMBL" id="ATG48847.1"/>
    </source>
</evidence>
<sequence length="91" mass="10468">MRSSQTLLAENKERVQSKDTRKEDVSIWRTHGRRHLQGDQAPHFDGLSFDPLSVFQNGFAASAANTPGRQTSLRLLMWNAKKRTLDMSRRK</sequence>
<organism evidence="2 3">
    <name type="scientific">Celeribacter ethanolicus</name>
    <dbReference type="NCBI Taxonomy" id="1758178"/>
    <lineage>
        <taxon>Bacteria</taxon>
        <taxon>Pseudomonadati</taxon>
        <taxon>Pseudomonadota</taxon>
        <taxon>Alphaproteobacteria</taxon>
        <taxon>Rhodobacterales</taxon>
        <taxon>Roseobacteraceae</taxon>
        <taxon>Celeribacter</taxon>
    </lineage>
</organism>
<evidence type="ECO:0000313" key="3">
    <source>
        <dbReference type="Proteomes" id="UP000217935"/>
    </source>
</evidence>
<feature type="compositionally biased region" description="Basic and acidic residues" evidence="1">
    <location>
        <begin position="10"/>
        <end position="26"/>
    </location>
</feature>
<protein>
    <submittedName>
        <fullName evidence="2">Uncharacterized protein</fullName>
    </submittedName>
</protein>
<proteinExistence type="predicted"/>
<keyword evidence="3" id="KW-1185">Reference proteome</keyword>
<name>A0A291GF85_9RHOB</name>
<gene>
    <name evidence="2" type="ORF">CEW89_15475</name>
</gene>
<dbReference type="EMBL" id="CP022196">
    <property type="protein sequence ID" value="ATG48847.1"/>
    <property type="molecule type" value="Genomic_DNA"/>
</dbReference>
<evidence type="ECO:0000256" key="1">
    <source>
        <dbReference type="SAM" id="MobiDB-lite"/>
    </source>
</evidence>
<reference evidence="2 3" key="1">
    <citation type="submission" date="2017-06" db="EMBL/GenBank/DDBJ databases">
        <title>Celeribacter sp. TSPH2 complete genome sequence.</title>
        <authorList>
            <person name="Woo J.-H."/>
            <person name="Kim H.-S."/>
        </authorList>
    </citation>
    <scope>NUCLEOTIDE SEQUENCE [LARGE SCALE GENOMIC DNA]</scope>
    <source>
        <strain evidence="2 3">TSPH2</strain>
    </source>
</reference>